<evidence type="ECO:0000313" key="1">
    <source>
        <dbReference type="EMBL" id="MBB4077821.1"/>
    </source>
</evidence>
<dbReference type="SUPFAM" id="SSF56752">
    <property type="entry name" value="D-aminoacid aminotransferase-like PLP-dependent enzymes"/>
    <property type="match status" value="1"/>
</dbReference>
<dbReference type="EMBL" id="JACIFF010000001">
    <property type="protein sequence ID" value="MBB4077821.1"/>
    <property type="molecule type" value="Genomic_DNA"/>
</dbReference>
<dbReference type="GO" id="GO:0008696">
    <property type="term" value="F:4-amino-4-deoxychorismate lyase activity"/>
    <property type="evidence" value="ECO:0007669"/>
    <property type="project" value="UniProtKB-EC"/>
</dbReference>
<gene>
    <name evidence="1" type="ORF">GGR28_000422</name>
</gene>
<sequence>MSSPKLLESIRLVDGELPLLDYHQRRVDRSRRTYYPKGPAFRLAAVTNELSLPTVGEYKLRLVYGAELLSWEVQPYSIRAVSSLQVVHADDLCYGKKYADRTAINGLYNRRGGCDDILIVQRNHVTDASYANLALFDGSHWYTPAWPLLRGTRREFLIKQKVLRPSVIRLRDIPHFQSIRLVNSMMEWDDGPTIRTEAVLGL</sequence>
<dbReference type="InterPro" id="IPR043131">
    <property type="entry name" value="BCAT-like_N"/>
</dbReference>
<accession>A0A840DXW3</accession>
<dbReference type="InterPro" id="IPR043132">
    <property type="entry name" value="BCAT-like_C"/>
</dbReference>
<keyword evidence="2" id="KW-1185">Reference proteome</keyword>
<evidence type="ECO:0000313" key="2">
    <source>
        <dbReference type="Proteomes" id="UP000576209"/>
    </source>
</evidence>
<dbReference type="InterPro" id="IPR001544">
    <property type="entry name" value="Aminotrans_IV"/>
</dbReference>
<dbReference type="InterPro" id="IPR036038">
    <property type="entry name" value="Aminotransferase-like"/>
</dbReference>
<name>A0A840DXW3_9BACT</name>
<organism evidence="1 2">
    <name type="scientific">Neolewinella aquimaris</name>
    <dbReference type="NCBI Taxonomy" id="1835722"/>
    <lineage>
        <taxon>Bacteria</taxon>
        <taxon>Pseudomonadati</taxon>
        <taxon>Bacteroidota</taxon>
        <taxon>Saprospiria</taxon>
        <taxon>Saprospirales</taxon>
        <taxon>Lewinellaceae</taxon>
        <taxon>Neolewinella</taxon>
    </lineage>
</organism>
<protein>
    <submittedName>
        <fullName evidence="1">4-amino-4-deoxychorismate lyase</fullName>
        <ecNumber evidence="1">4.1.3.38</ecNumber>
    </submittedName>
</protein>
<dbReference type="Proteomes" id="UP000576209">
    <property type="component" value="Unassembled WGS sequence"/>
</dbReference>
<dbReference type="Gene3D" id="3.30.470.10">
    <property type="match status" value="1"/>
</dbReference>
<dbReference type="RefSeq" id="WP_183494059.1">
    <property type="nucleotide sequence ID" value="NZ_JACIFF010000001.1"/>
</dbReference>
<reference evidence="1 2" key="1">
    <citation type="submission" date="2020-08" db="EMBL/GenBank/DDBJ databases">
        <title>Genomic Encyclopedia of Type Strains, Phase IV (KMG-IV): sequencing the most valuable type-strain genomes for metagenomic binning, comparative biology and taxonomic classification.</title>
        <authorList>
            <person name="Goeker M."/>
        </authorList>
    </citation>
    <scope>NUCLEOTIDE SEQUENCE [LARGE SCALE GENOMIC DNA]</scope>
    <source>
        <strain evidence="1 2">DSM 105137</strain>
    </source>
</reference>
<dbReference type="Pfam" id="PF01063">
    <property type="entry name" value="Aminotran_4"/>
    <property type="match status" value="1"/>
</dbReference>
<keyword evidence="1" id="KW-0456">Lyase</keyword>
<proteinExistence type="predicted"/>
<comment type="caution">
    <text evidence="1">The sequence shown here is derived from an EMBL/GenBank/DDBJ whole genome shotgun (WGS) entry which is preliminary data.</text>
</comment>
<dbReference type="EC" id="4.1.3.38" evidence="1"/>
<dbReference type="Gene3D" id="3.20.10.10">
    <property type="entry name" value="D-amino Acid Aminotransferase, subunit A, domain 2"/>
    <property type="match status" value="1"/>
</dbReference>
<dbReference type="AlphaFoldDB" id="A0A840DXW3"/>